<evidence type="ECO:0000313" key="9">
    <source>
        <dbReference type="Proteomes" id="UP000093080"/>
    </source>
</evidence>
<dbReference type="InterPro" id="IPR020942">
    <property type="entry name" value="Cyt_c_III_dom"/>
</dbReference>
<sequence length="158" mass="17119">MKLKKTILTLAGITVSAVFMTSHPVTAKDIPETIDINVQARCQRIKGLPKDLKAVNGFSHRDHALNYLKGNSKYSPRPYKDDFTCVACHVGASDEKAIMGSDACKGLEDAFSSVGGPKKFKKFYHETCAGCHKAMKRDGKETGPTSCRGCHAKKTLGG</sequence>
<comment type="caution">
    <text evidence="8">The sequence shown here is derived from an EMBL/GenBank/DDBJ whole genome shotgun (WGS) entry which is preliminary data.</text>
</comment>
<evidence type="ECO:0000256" key="4">
    <source>
        <dbReference type="ARBA" id="ARBA00022982"/>
    </source>
</evidence>
<dbReference type="STRING" id="1156395.DBT_1256"/>
<keyword evidence="1" id="KW-0813">Transport</keyword>
<dbReference type="SUPFAM" id="SSF48695">
    <property type="entry name" value="Multiheme cytochromes"/>
    <property type="match status" value="1"/>
</dbReference>
<dbReference type="EMBL" id="MAGO01000005">
    <property type="protein sequence ID" value="OCC15509.1"/>
    <property type="molecule type" value="Genomic_DNA"/>
</dbReference>
<evidence type="ECO:0000256" key="6">
    <source>
        <dbReference type="SAM" id="SignalP"/>
    </source>
</evidence>
<reference evidence="8 9" key="1">
    <citation type="submission" date="2016-06" db="EMBL/GenBank/DDBJ databases">
        <title>Respiratory ammonification of nitrate coupled to the oxidation of elemental sulfur in deep-sea autotrophic thermophilic bacteria.</title>
        <authorList>
            <person name="Slobodkina G.B."/>
            <person name="Mardanov A.V."/>
            <person name="Ravin N.V."/>
            <person name="Frolova A.A."/>
            <person name="Viryasiv M.B."/>
            <person name="Chernyh N.A."/>
            <person name="Bonch-Osmolovskaya E.A."/>
            <person name="Slobodkin A.I."/>
        </authorList>
    </citation>
    <scope>NUCLEOTIDE SEQUENCE [LARGE SCALE GENOMIC DNA]</scope>
    <source>
        <strain evidence="8 9">S69</strain>
    </source>
</reference>
<dbReference type="Proteomes" id="UP000093080">
    <property type="component" value="Unassembled WGS sequence"/>
</dbReference>
<evidence type="ECO:0000256" key="5">
    <source>
        <dbReference type="ARBA" id="ARBA00023004"/>
    </source>
</evidence>
<accession>A0A1B9F6E9</accession>
<proteinExistence type="predicted"/>
<dbReference type="Pfam" id="PF02085">
    <property type="entry name" value="Cytochrom_CIII"/>
    <property type="match status" value="1"/>
</dbReference>
<protein>
    <recommendedName>
        <fullName evidence="7">Class III cytochrome C domain-containing protein</fullName>
    </recommendedName>
</protein>
<keyword evidence="5" id="KW-0408">Iron</keyword>
<dbReference type="GO" id="GO:0020037">
    <property type="term" value="F:heme binding"/>
    <property type="evidence" value="ECO:0007669"/>
    <property type="project" value="InterPro"/>
</dbReference>
<dbReference type="GO" id="GO:0046872">
    <property type="term" value="F:metal ion binding"/>
    <property type="evidence" value="ECO:0007669"/>
    <property type="project" value="UniProtKB-KW"/>
</dbReference>
<keyword evidence="6" id="KW-0732">Signal</keyword>
<evidence type="ECO:0000256" key="3">
    <source>
        <dbReference type="ARBA" id="ARBA00022723"/>
    </source>
</evidence>
<dbReference type="GO" id="GO:0009055">
    <property type="term" value="F:electron transfer activity"/>
    <property type="evidence" value="ECO:0007669"/>
    <property type="project" value="InterPro"/>
</dbReference>
<feature type="chain" id="PRO_5008626234" description="Class III cytochrome C domain-containing protein" evidence="6">
    <location>
        <begin position="28"/>
        <end position="158"/>
    </location>
</feature>
<evidence type="ECO:0000256" key="2">
    <source>
        <dbReference type="ARBA" id="ARBA00022617"/>
    </source>
</evidence>
<dbReference type="CDD" id="cd08168">
    <property type="entry name" value="Cytochrom_C3"/>
    <property type="match status" value="1"/>
</dbReference>
<dbReference type="Gene3D" id="3.90.10.10">
    <property type="entry name" value="Cytochrome C3"/>
    <property type="match status" value="1"/>
</dbReference>
<keyword evidence="9" id="KW-1185">Reference proteome</keyword>
<dbReference type="OrthoDB" id="5418612at2"/>
<feature type="domain" description="Class III cytochrome C" evidence="7">
    <location>
        <begin position="67"/>
        <end position="151"/>
    </location>
</feature>
<name>A0A1B9F6E9_9BACT</name>
<keyword evidence="4" id="KW-0249">Electron transport</keyword>
<evidence type="ECO:0000259" key="7">
    <source>
        <dbReference type="Pfam" id="PF02085"/>
    </source>
</evidence>
<feature type="signal peptide" evidence="6">
    <location>
        <begin position="1"/>
        <end position="27"/>
    </location>
</feature>
<evidence type="ECO:0000313" key="8">
    <source>
        <dbReference type="EMBL" id="OCC15509.1"/>
    </source>
</evidence>
<dbReference type="InterPro" id="IPR036280">
    <property type="entry name" value="Multihaem_cyt_sf"/>
</dbReference>
<keyword evidence="3" id="KW-0479">Metal-binding</keyword>
<gene>
    <name evidence="8" type="ORF">DBT_1256</name>
</gene>
<organism evidence="8 9">
    <name type="scientific">Dissulfuribacter thermophilus</name>
    <dbReference type="NCBI Taxonomy" id="1156395"/>
    <lineage>
        <taxon>Bacteria</taxon>
        <taxon>Pseudomonadati</taxon>
        <taxon>Thermodesulfobacteriota</taxon>
        <taxon>Dissulfuribacteria</taxon>
        <taxon>Dissulfuribacterales</taxon>
        <taxon>Dissulfuribacteraceae</taxon>
        <taxon>Dissulfuribacter</taxon>
    </lineage>
</organism>
<dbReference type="AlphaFoldDB" id="A0A1B9F6E9"/>
<dbReference type="RefSeq" id="WP_067617732.1">
    <property type="nucleotide sequence ID" value="NZ_MAGO01000005.1"/>
</dbReference>
<evidence type="ECO:0000256" key="1">
    <source>
        <dbReference type="ARBA" id="ARBA00022448"/>
    </source>
</evidence>
<keyword evidence="2" id="KW-0349">Heme</keyword>